<keyword evidence="1" id="KW-0496">Mitochondrion</keyword>
<organism evidence="1">
    <name type="scientific">Picea glauca</name>
    <name type="common">White spruce</name>
    <name type="synonym">Pinus glauca</name>
    <dbReference type="NCBI Taxonomy" id="3330"/>
    <lineage>
        <taxon>Eukaryota</taxon>
        <taxon>Viridiplantae</taxon>
        <taxon>Streptophyta</taxon>
        <taxon>Embryophyta</taxon>
        <taxon>Tracheophyta</taxon>
        <taxon>Spermatophyta</taxon>
        <taxon>Pinopsida</taxon>
        <taxon>Pinidae</taxon>
        <taxon>Conifers I</taxon>
        <taxon>Pinales</taxon>
        <taxon>Pinaceae</taxon>
        <taxon>Picea</taxon>
    </lineage>
</organism>
<sequence length="86" mass="10197">MRRRRKRRGKEFHLDAKVDVYEFKDVMLDLGSDVNILTNKFWEVMGKTKLVYSPIQLRMADQHLPHWKVGNVEVSLASAMKTMEEF</sequence>
<geneLocation type="mitochondrion" evidence="1"/>
<comment type="caution">
    <text evidence="1">The sequence shown here is derived from an EMBL/GenBank/DDBJ whole genome shotgun (WGS) entry which is preliminary data.</text>
</comment>
<reference evidence="1" key="1">
    <citation type="journal article" date="2015" name="Genome Biol. Evol.">
        <title>Organellar Genomes of White Spruce (Picea glauca): Assembly and Annotation.</title>
        <authorList>
            <person name="Jackman S.D."/>
            <person name="Warren R.L."/>
            <person name="Gibb E.A."/>
            <person name="Vandervalk B.P."/>
            <person name="Mohamadi H."/>
            <person name="Chu J."/>
            <person name="Raymond A."/>
            <person name="Pleasance S."/>
            <person name="Coope R."/>
            <person name="Wildung M.R."/>
            <person name="Ritland C.E."/>
            <person name="Bousquet J."/>
            <person name="Jones S.J."/>
            <person name="Bohlmann J."/>
            <person name="Birol I."/>
        </authorList>
    </citation>
    <scope>NUCLEOTIDE SEQUENCE [LARGE SCALE GENOMIC DNA]</scope>
    <source>
        <tissue evidence="1">Flushing bud</tissue>
    </source>
</reference>
<gene>
    <name evidence="1" type="ORF">ABT39_MTgene3908</name>
</gene>
<name>A0A101M1T8_PICGL</name>
<evidence type="ECO:0000313" key="1">
    <source>
        <dbReference type="EMBL" id="KUM49359.1"/>
    </source>
</evidence>
<dbReference type="EMBL" id="LKAM01000003">
    <property type="protein sequence ID" value="KUM49359.1"/>
    <property type="molecule type" value="Genomic_DNA"/>
</dbReference>
<dbReference type="AlphaFoldDB" id="A0A101M1T8"/>
<protein>
    <submittedName>
        <fullName evidence="1">Uncharacterized protein</fullName>
    </submittedName>
</protein>
<proteinExistence type="predicted"/>
<accession>A0A101M1T8</accession>